<name>A0A1R4HH06_9GAMM</name>
<feature type="coiled-coil region" evidence="1">
    <location>
        <begin position="217"/>
        <end position="244"/>
    </location>
</feature>
<keyword evidence="1" id="KW-0175">Coiled coil</keyword>
<keyword evidence="2" id="KW-0472">Membrane</keyword>
<dbReference type="AlphaFoldDB" id="A0A1R4HH06"/>
<evidence type="ECO:0000256" key="2">
    <source>
        <dbReference type="SAM" id="Phobius"/>
    </source>
</evidence>
<dbReference type="RefSeq" id="WP_087148254.1">
    <property type="nucleotide sequence ID" value="NZ_FUKJ01000424.1"/>
</dbReference>
<reference evidence="4" key="1">
    <citation type="submission" date="2017-02" db="EMBL/GenBank/DDBJ databases">
        <authorList>
            <person name="Daims H."/>
        </authorList>
    </citation>
    <scope>NUCLEOTIDE SEQUENCE [LARGE SCALE GENOMIC DNA]</scope>
</reference>
<protein>
    <submittedName>
        <fullName evidence="3">Uncharacterized protein</fullName>
    </submittedName>
</protein>
<gene>
    <name evidence="3" type="ORF">CRENPOLYSF2_60009</name>
</gene>
<keyword evidence="2" id="KW-1133">Transmembrane helix</keyword>
<organism evidence="3 4">
    <name type="scientific">Crenothrix polyspora</name>
    <dbReference type="NCBI Taxonomy" id="360316"/>
    <lineage>
        <taxon>Bacteria</taxon>
        <taxon>Pseudomonadati</taxon>
        <taxon>Pseudomonadota</taxon>
        <taxon>Gammaproteobacteria</taxon>
        <taxon>Methylococcales</taxon>
        <taxon>Crenotrichaceae</taxon>
        <taxon>Crenothrix</taxon>
    </lineage>
</organism>
<keyword evidence="4" id="KW-1185">Reference proteome</keyword>
<accession>A0A1R4HH06</accession>
<evidence type="ECO:0000256" key="1">
    <source>
        <dbReference type="SAM" id="Coils"/>
    </source>
</evidence>
<keyword evidence="2" id="KW-0812">Transmembrane</keyword>
<proteinExistence type="predicted"/>
<feature type="transmembrane region" description="Helical" evidence="2">
    <location>
        <begin position="24"/>
        <end position="44"/>
    </location>
</feature>
<dbReference type="Proteomes" id="UP000195442">
    <property type="component" value="Unassembled WGS sequence"/>
</dbReference>
<sequence>MESYVSVIKNLFFSWYQFSLENPGYPGVIALLAGLAIALMMSLSHRGKLAALRRKFEADNLVLEQDRIKINYHLDSVQQQLQQTKEQLLDKDSQLAQQIKDNQSTQVLAAQSVAELETQIYQNNKDMASVVQALEADLGVAQQSTLGADGLDYAVLWQRHASVVKQLTERSQGHQKIATELQQNQQTLVAQLSDKDAIIHELQTALESQNSHILQLTRDAQVQKDHAQQAIQKLIAEFEAREQEKLAVVSGMDEIAVVSVPESLHSVSVAQISSEDTDGEPILKASAIPVATVLESVQEPIAVEPPVSEVPDSVEAVVSIGQEPIQDKALVEKKAWFSPIKSRLSVLTGKAKLTPKKPDKLNTAIPVDVLPDLTSVESVQEIPAVELISGAAEIIESVDKKVVDVVEELPSPKKKSWFSPLKAQFDAITGKDKYYS</sequence>
<evidence type="ECO:0000313" key="4">
    <source>
        <dbReference type="Proteomes" id="UP000195442"/>
    </source>
</evidence>
<evidence type="ECO:0000313" key="3">
    <source>
        <dbReference type="EMBL" id="SJM95526.1"/>
    </source>
</evidence>
<dbReference type="EMBL" id="FUKJ01000424">
    <property type="protein sequence ID" value="SJM95526.1"/>
    <property type="molecule type" value="Genomic_DNA"/>
</dbReference>